<dbReference type="Pfam" id="PF01501">
    <property type="entry name" value="Glyco_transf_8"/>
    <property type="match status" value="1"/>
</dbReference>
<protein>
    <submittedName>
        <fullName evidence="4">Lipopolysaccharide biosynthesis protein, LPS:glycosyltransferase</fullName>
    </submittedName>
</protein>
<gene>
    <name evidence="4" type="ORF">SAMN06264365_10775</name>
</gene>
<dbReference type="AlphaFoldDB" id="A0A239A546"/>
<keyword evidence="2 4" id="KW-0808">Transferase</keyword>
<dbReference type="GO" id="GO:0046872">
    <property type="term" value="F:metal ion binding"/>
    <property type="evidence" value="ECO:0007669"/>
    <property type="project" value="UniProtKB-KW"/>
</dbReference>
<dbReference type="CDD" id="cd04194">
    <property type="entry name" value="GT8_A4GalT_like"/>
    <property type="match status" value="1"/>
</dbReference>
<dbReference type="InterPro" id="IPR050748">
    <property type="entry name" value="Glycosyltrans_8_dom-fam"/>
</dbReference>
<dbReference type="GO" id="GO:0016757">
    <property type="term" value="F:glycosyltransferase activity"/>
    <property type="evidence" value="ECO:0007669"/>
    <property type="project" value="UniProtKB-KW"/>
</dbReference>
<keyword evidence="1" id="KW-0328">Glycosyltransferase</keyword>
<dbReference type="Proteomes" id="UP000198415">
    <property type="component" value="Unassembled WGS sequence"/>
</dbReference>
<evidence type="ECO:0000256" key="3">
    <source>
        <dbReference type="ARBA" id="ARBA00022723"/>
    </source>
</evidence>
<dbReference type="EMBL" id="FZNR01000007">
    <property type="protein sequence ID" value="SNR90755.1"/>
    <property type="molecule type" value="Genomic_DNA"/>
</dbReference>
<dbReference type="SUPFAM" id="SSF53448">
    <property type="entry name" value="Nucleotide-diphospho-sugar transferases"/>
    <property type="match status" value="1"/>
</dbReference>
<dbReference type="InterPro" id="IPR029044">
    <property type="entry name" value="Nucleotide-diphossugar_trans"/>
</dbReference>
<dbReference type="PANTHER" id="PTHR13778">
    <property type="entry name" value="GLYCOSYLTRANSFERASE 8 DOMAIN-CONTAINING PROTEIN"/>
    <property type="match status" value="1"/>
</dbReference>
<organism evidence="4 5">
    <name type="scientific">Actinoplanes regularis</name>
    <dbReference type="NCBI Taxonomy" id="52697"/>
    <lineage>
        <taxon>Bacteria</taxon>
        <taxon>Bacillati</taxon>
        <taxon>Actinomycetota</taxon>
        <taxon>Actinomycetes</taxon>
        <taxon>Micromonosporales</taxon>
        <taxon>Micromonosporaceae</taxon>
        <taxon>Actinoplanes</taxon>
    </lineage>
</organism>
<reference evidence="4 5" key="1">
    <citation type="submission" date="2017-06" db="EMBL/GenBank/DDBJ databases">
        <authorList>
            <person name="Kim H.J."/>
            <person name="Triplett B.A."/>
        </authorList>
    </citation>
    <scope>NUCLEOTIDE SEQUENCE [LARGE SCALE GENOMIC DNA]</scope>
    <source>
        <strain evidence="4 5">DSM 43151</strain>
    </source>
</reference>
<evidence type="ECO:0000313" key="5">
    <source>
        <dbReference type="Proteomes" id="UP000198415"/>
    </source>
</evidence>
<keyword evidence="3" id="KW-0479">Metal-binding</keyword>
<evidence type="ECO:0000313" key="4">
    <source>
        <dbReference type="EMBL" id="SNR90755.1"/>
    </source>
</evidence>
<keyword evidence="5" id="KW-1185">Reference proteome</keyword>
<dbReference type="Gene3D" id="3.90.550.10">
    <property type="entry name" value="Spore Coat Polysaccharide Biosynthesis Protein SpsA, Chain A"/>
    <property type="match status" value="1"/>
</dbReference>
<accession>A0A239A546</accession>
<sequence length="286" mass="31923">MTGALPPLVCCVDDGFTEPLLVVLRSLAEAHSGCRSRLRVHVLHNGLTPANLGRIHRQADAVRLAVRTVAVRLPPGRYPLTGRATDATYLRLEIPEHVPAGRVLYLDADTLVVGDLRELLATDLAGHPVAAVRDPQNPILRHGIGLPGWERLGVPGDREYFNSGVLLLDLDACARERLFERCAHFLTTHRDHVRFWDQDALNWAVDDNWLRLPRRWNTFPMSAILRLPGDQYTAEHIVPVAELIAEEPDARILHFAGRGKPWLGRLPDGEINRRYAAVHARALLTG</sequence>
<dbReference type="RefSeq" id="WP_179277192.1">
    <property type="nucleotide sequence ID" value="NZ_BOMU01000047.1"/>
</dbReference>
<proteinExistence type="predicted"/>
<dbReference type="InterPro" id="IPR002495">
    <property type="entry name" value="Glyco_trans_8"/>
</dbReference>
<evidence type="ECO:0000256" key="1">
    <source>
        <dbReference type="ARBA" id="ARBA00022676"/>
    </source>
</evidence>
<dbReference type="PANTHER" id="PTHR13778:SF47">
    <property type="entry name" value="LIPOPOLYSACCHARIDE 1,3-GALACTOSYLTRANSFERASE"/>
    <property type="match status" value="1"/>
</dbReference>
<name>A0A239A546_9ACTN</name>
<evidence type="ECO:0000256" key="2">
    <source>
        <dbReference type="ARBA" id="ARBA00022679"/>
    </source>
</evidence>